<evidence type="ECO:0000313" key="8">
    <source>
        <dbReference type="Proteomes" id="UP000186817"/>
    </source>
</evidence>
<evidence type="ECO:0000256" key="5">
    <source>
        <dbReference type="SAM" id="MobiDB-lite"/>
    </source>
</evidence>
<evidence type="ECO:0000313" key="7">
    <source>
        <dbReference type="EMBL" id="OLQ09905.1"/>
    </source>
</evidence>
<evidence type="ECO:0000256" key="3">
    <source>
        <dbReference type="ARBA" id="ARBA00022827"/>
    </source>
</evidence>
<dbReference type="AlphaFoldDB" id="A0A1Q9ER39"/>
<dbReference type="OrthoDB" id="425734at2759"/>
<name>A0A1Q9ER39_SYMMI</name>
<keyword evidence="3" id="KW-0274">FAD</keyword>
<dbReference type="PANTHER" id="PTHR43400:SF7">
    <property type="entry name" value="FAD-DEPENDENT OXIDOREDUCTASE 2 FAD BINDING DOMAIN-CONTAINING PROTEIN"/>
    <property type="match status" value="1"/>
</dbReference>
<feature type="domain" description="FAD-dependent oxidoreductase 2 FAD-binding" evidence="6">
    <location>
        <begin position="49"/>
        <end position="329"/>
    </location>
</feature>
<comment type="caution">
    <text evidence="7">The sequence shown here is derived from an EMBL/GenBank/DDBJ whole genome shotgun (WGS) entry which is preliminary data.</text>
</comment>
<dbReference type="SUPFAM" id="SSF51905">
    <property type="entry name" value="FAD/NAD(P)-binding domain"/>
    <property type="match status" value="1"/>
</dbReference>
<dbReference type="Proteomes" id="UP000186817">
    <property type="component" value="Unassembled WGS sequence"/>
</dbReference>
<evidence type="ECO:0000259" key="6">
    <source>
        <dbReference type="Pfam" id="PF00890"/>
    </source>
</evidence>
<dbReference type="InterPro" id="IPR050315">
    <property type="entry name" value="FAD-oxidoreductase_2"/>
</dbReference>
<dbReference type="Gene3D" id="3.50.50.60">
    <property type="entry name" value="FAD/NAD(P)-binding domain"/>
    <property type="match status" value="1"/>
</dbReference>
<proteinExistence type="predicted"/>
<accession>A0A1Q9ER39</accession>
<dbReference type="Pfam" id="PF00890">
    <property type="entry name" value="FAD_binding_2"/>
    <property type="match status" value="1"/>
</dbReference>
<protein>
    <submittedName>
        <fullName evidence="7">Putative fumarate reductase</fullName>
    </submittedName>
</protein>
<dbReference type="GO" id="GO:0016491">
    <property type="term" value="F:oxidoreductase activity"/>
    <property type="evidence" value="ECO:0007669"/>
    <property type="project" value="UniProtKB-KW"/>
</dbReference>
<comment type="cofactor">
    <cofactor evidence="1">
        <name>FAD</name>
        <dbReference type="ChEBI" id="CHEBI:57692"/>
    </cofactor>
</comment>
<dbReference type="InterPro" id="IPR003953">
    <property type="entry name" value="FAD-dep_OxRdtase_2_FAD-bd"/>
</dbReference>
<evidence type="ECO:0000256" key="4">
    <source>
        <dbReference type="ARBA" id="ARBA00023002"/>
    </source>
</evidence>
<feature type="compositionally biased region" description="Gly residues" evidence="5">
    <location>
        <begin position="1"/>
        <end position="11"/>
    </location>
</feature>
<sequence>MQGLGDKGSGTQGKTEMKRQRERKRPPLNSEEQAAASWLAGKLQTLEADAPIEGTGAVKTLRELSALPASVEVQTCAKVTALLRSEEGHCHGCVYTQGRDEIRVQGPVLLCAGGFLGDSSAEGWLAFARPDLRHLPLILGAACSPAPSSVAMASALGAGTRDLECVRLHPTAQATHGRLRRALAQPGLIVDAMGQVVDSDRGEDEVASEMLQRPGTCRLLGRGSGPPTAARQSLAVLAQDMQVSATSLGEALRQCGVMDEVDTMGEGYAPSSSSTSVATPRLDRPCWVTDVTPALLCCDGGLVVEGDSGAVLNSEGSTIRGLFAAGEAVANRGSASPFLSCVASALRAAEAASKASRFRSAAWKAVEPVFPTKAASPPASTEDSSVKGQMVQRRLRELLSKHLTVDVLQGVLARAHLKDGSLTAASDELLAQLLPALEIPTTSQVLQMSIKDPGGLPTRTMQTDLPEEGELLPREVNATCVPGTEFFEELEMLHFLGP</sequence>
<gene>
    <name evidence="7" type="primary">osm1</name>
    <name evidence="7" type="ORF">AK812_SmicGene6450</name>
</gene>
<feature type="region of interest" description="Disordered" evidence="5">
    <location>
        <begin position="1"/>
        <end position="34"/>
    </location>
</feature>
<evidence type="ECO:0000256" key="2">
    <source>
        <dbReference type="ARBA" id="ARBA00022630"/>
    </source>
</evidence>
<dbReference type="EMBL" id="LSRX01000088">
    <property type="protein sequence ID" value="OLQ09905.1"/>
    <property type="molecule type" value="Genomic_DNA"/>
</dbReference>
<dbReference type="InterPro" id="IPR036188">
    <property type="entry name" value="FAD/NAD-bd_sf"/>
</dbReference>
<keyword evidence="4" id="KW-0560">Oxidoreductase</keyword>
<evidence type="ECO:0000256" key="1">
    <source>
        <dbReference type="ARBA" id="ARBA00001974"/>
    </source>
</evidence>
<keyword evidence="8" id="KW-1185">Reference proteome</keyword>
<dbReference type="InterPro" id="IPR027477">
    <property type="entry name" value="Succ_DH/fumarate_Rdtase_cat_sf"/>
</dbReference>
<dbReference type="Gene3D" id="3.90.700.10">
    <property type="entry name" value="Succinate dehydrogenase/fumarate reductase flavoprotein, catalytic domain"/>
    <property type="match status" value="1"/>
</dbReference>
<keyword evidence="2" id="KW-0285">Flavoprotein</keyword>
<organism evidence="7 8">
    <name type="scientific">Symbiodinium microadriaticum</name>
    <name type="common">Dinoflagellate</name>
    <name type="synonym">Zooxanthella microadriatica</name>
    <dbReference type="NCBI Taxonomy" id="2951"/>
    <lineage>
        <taxon>Eukaryota</taxon>
        <taxon>Sar</taxon>
        <taxon>Alveolata</taxon>
        <taxon>Dinophyceae</taxon>
        <taxon>Suessiales</taxon>
        <taxon>Symbiodiniaceae</taxon>
        <taxon>Symbiodinium</taxon>
    </lineage>
</organism>
<reference evidence="7 8" key="1">
    <citation type="submission" date="2016-02" db="EMBL/GenBank/DDBJ databases">
        <title>Genome analysis of coral dinoflagellate symbionts highlights evolutionary adaptations to a symbiotic lifestyle.</title>
        <authorList>
            <person name="Aranda M."/>
            <person name="Li Y."/>
            <person name="Liew Y.J."/>
            <person name="Baumgarten S."/>
            <person name="Simakov O."/>
            <person name="Wilson M."/>
            <person name="Piel J."/>
            <person name="Ashoor H."/>
            <person name="Bougouffa S."/>
            <person name="Bajic V.B."/>
            <person name="Ryu T."/>
            <person name="Ravasi T."/>
            <person name="Bayer T."/>
            <person name="Micklem G."/>
            <person name="Kim H."/>
            <person name="Bhak J."/>
            <person name="Lajeunesse T.C."/>
            <person name="Voolstra C.R."/>
        </authorList>
    </citation>
    <scope>NUCLEOTIDE SEQUENCE [LARGE SCALE GENOMIC DNA]</scope>
    <source>
        <strain evidence="7 8">CCMP2467</strain>
    </source>
</reference>
<dbReference type="PANTHER" id="PTHR43400">
    <property type="entry name" value="FUMARATE REDUCTASE"/>
    <property type="match status" value="1"/>
</dbReference>